<name>A0A6M1SHE6_9HYPH</name>
<dbReference type="AlphaFoldDB" id="A0A6M1SHE6"/>
<dbReference type="Proteomes" id="UP000474802">
    <property type="component" value="Unassembled WGS sequence"/>
</dbReference>
<reference evidence="1 2" key="2">
    <citation type="submission" date="2020-03" db="EMBL/GenBank/DDBJ databases">
        <title>Devosia chinhatensis sp. nov., isolated from a hexachlorocyclohexane (HCH) dump site in India.</title>
        <authorList>
            <person name="Kumar M."/>
            <person name="Lal R."/>
        </authorList>
    </citation>
    <scope>NUCLEOTIDE SEQUENCE [LARGE SCALE GENOMIC DNA]</scope>
    <source>
        <strain evidence="1 2">H239</strain>
    </source>
</reference>
<reference evidence="1 2" key="1">
    <citation type="submission" date="2020-02" db="EMBL/GenBank/DDBJ databases">
        <authorList>
            <person name="Khan S.A."/>
            <person name="Jeon C.O."/>
            <person name="Chun B.H."/>
        </authorList>
    </citation>
    <scope>NUCLEOTIDE SEQUENCE [LARGE SCALE GENOMIC DNA]</scope>
    <source>
        <strain evidence="1 2">H239</strain>
    </source>
</reference>
<gene>
    <name evidence="1" type="ORF">G5575_01985</name>
</gene>
<dbReference type="EMBL" id="JAALFG010000001">
    <property type="protein sequence ID" value="NGP16618.1"/>
    <property type="molecule type" value="Genomic_DNA"/>
</dbReference>
<keyword evidence="2" id="KW-1185">Reference proteome</keyword>
<proteinExistence type="predicted"/>
<evidence type="ECO:0000313" key="1">
    <source>
        <dbReference type="EMBL" id="NGP16618.1"/>
    </source>
</evidence>
<evidence type="ECO:0000313" key="2">
    <source>
        <dbReference type="Proteomes" id="UP000474802"/>
    </source>
</evidence>
<organism evidence="1 2">
    <name type="scientific">Devosia aurantiaca</name>
    <dbReference type="NCBI Taxonomy" id="2714858"/>
    <lineage>
        <taxon>Bacteria</taxon>
        <taxon>Pseudomonadati</taxon>
        <taxon>Pseudomonadota</taxon>
        <taxon>Alphaproteobacteria</taxon>
        <taxon>Hyphomicrobiales</taxon>
        <taxon>Devosiaceae</taxon>
        <taxon>Devosia</taxon>
    </lineage>
</organism>
<sequence>MKLSHLMAAKFPQVESLGERRYQFLASAKLPEDVLGGENIPKRRDVFLVAAAVHWLLMGVQPARDSGEDMPFEWDPSIDADGKFASLHRWLERCLSLDPNDRFADAQLALDAFNSATADRPNSAEVIRGLERFRETYRSQRQLFSAFPEIKMLKESDRVDIWKSEDAEGLPVLVKLWKRAAWGDQTREGPRILDFLSNAHEMQLSPLMDVQRSKVHTGSATLWPSSSAGLTAAY</sequence>
<accession>A0A6M1SHE6</accession>
<protein>
    <recommendedName>
        <fullName evidence="3">Protein kinase domain-containing protein</fullName>
    </recommendedName>
</protein>
<comment type="caution">
    <text evidence="1">The sequence shown here is derived from an EMBL/GenBank/DDBJ whole genome shotgun (WGS) entry which is preliminary data.</text>
</comment>
<evidence type="ECO:0008006" key="3">
    <source>
        <dbReference type="Google" id="ProtNLM"/>
    </source>
</evidence>
<dbReference type="RefSeq" id="WP_164532865.1">
    <property type="nucleotide sequence ID" value="NZ_JAALFG010000001.1"/>
</dbReference>